<organism evidence="3 4">
    <name type="scientific">Arenimonas terrae</name>
    <dbReference type="NCBI Taxonomy" id="2546226"/>
    <lineage>
        <taxon>Bacteria</taxon>
        <taxon>Pseudomonadati</taxon>
        <taxon>Pseudomonadota</taxon>
        <taxon>Gammaproteobacteria</taxon>
        <taxon>Lysobacterales</taxon>
        <taxon>Lysobacteraceae</taxon>
        <taxon>Arenimonas</taxon>
    </lineage>
</organism>
<comment type="similarity">
    <text evidence="1">Belongs to the outer membrane factor (OMF) (TC 1.B.17) family.</text>
</comment>
<dbReference type="SUPFAM" id="SSF56954">
    <property type="entry name" value="Outer membrane efflux proteins (OEP)"/>
    <property type="match status" value="1"/>
</dbReference>
<protein>
    <recommendedName>
        <fullName evidence="5">TolC family protein</fullName>
    </recommendedName>
</protein>
<dbReference type="EMBL" id="SMDR01000001">
    <property type="protein sequence ID" value="TNJ34653.1"/>
    <property type="molecule type" value="Genomic_DNA"/>
</dbReference>
<dbReference type="OrthoDB" id="237412at2"/>
<evidence type="ECO:0000313" key="4">
    <source>
        <dbReference type="Proteomes" id="UP000305760"/>
    </source>
</evidence>
<dbReference type="PANTHER" id="PTHR30203:SF24">
    <property type="entry name" value="BLR4935 PROTEIN"/>
    <property type="match status" value="1"/>
</dbReference>
<feature type="compositionally biased region" description="Basic and acidic residues" evidence="2">
    <location>
        <begin position="479"/>
        <end position="498"/>
    </location>
</feature>
<evidence type="ECO:0000256" key="2">
    <source>
        <dbReference type="SAM" id="MobiDB-lite"/>
    </source>
</evidence>
<gene>
    <name evidence="3" type="ORF">E1B00_02375</name>
</gene>
<feature type="region of interest" description="Disordered" evidence="2">
    <location>
        <begin position="476"/>
        <end position="575"/>
    </location>
</feature>
<name>A0A5C4RTK0_9GAMM</name>
<proteinExistence type="inferred from homology"/>
<keyword evidence="4" id="KW-1185">Reference proteome</keyword>
<evidence type="ECO:0000313" key="3">
    <source>
        <dbReference type="EMBL" id="TNJ34653.1"/>
    </source>
</evidence>
<feature type="compositionally biased region" description="Basic and acidic residues" evidence="2">
    <location>
        <begin position="511"/>
        <end position="525"/>
    </location>
</feature>
<evidence type="ECO:0000256" key="1">
    <source>
        <dbReference type="ARBA" id="ARBA00007613"/>
    </source>
</evidence>
<evidence type="ECO:0008006" key="5">
    <source>
        <dbReference type="Google" id="ProtNLM"/>
    </source>
</evidence>
<dbReference type="PANTHER" id="PTHR30203">
    <property type="entry name" value="OUTER MEMBRANE CATION EFFLUX PROTEIN"/>
    <property type="match status" value="1"/>
</dbReference>
<dbReference type="Proteomes" id="UP000305760">
    <property type="component" value="Unassembled WGS sequence"/>
</dbReference>
<dbReference type="PROSITE" id="PS51257">
    <property type="entry name" value="PROKAR_LIPOPROTEIN"/>
    <property type="match status" value="1"/>
</dbReference>
<dbReference type="Gene3D" id="1.20.1600.10">
    <property type="entry name" value="Outer membrane efflux proteins (OEP)"/>
    <property type="match status" value="1"/>
</dbReference>
<dbReference type="InterPro" id="IPR003423">
    <property type="entry name" value="OMP_efflux"/>
</dbReference>
<dbReference type="AlphaFoldDB" id="A0A5C4RTK0"/>
<accession>A0A5C4RTK0</accession>
<sequence length="575" mass="61799">MRSQLMNRFPARALSALAIATALGGCASLAPQPRADDLAPLLQSRGGPAVDWSSVGAPAAERQAIGAWLDQPMTLDAALRVAMLRSPRLQEEYARLGLARAEVLEAVQVENPRLSFSRLSLDGGGHNRTVGLSLPLVDLLVLPARARLAATDHERARFDVAASVLGVVADVEAAWYAHVTARQVAEMRDAVAEGASASAELAQRFFDAGNISELQLRQEQAAASEARIAALHARAEAGRQRLALNTLLGLRGDEARWESGEALPLPVPREDDPALLVRLAREGNLDLLAARKEAEVLADALGLTRTLRWLGGTEIGYERETEADGQRLKGPSLELELPVFNQGQARVARAEALLAGALARVSRAELASEHAVGAGIETVASMREVVSLHREALVPQREAIVARQQERQNFMLIGVFELIQAKVSEYDAYQSYLEAVRDYWLARVELARAVGQRLPSDADIGPRTPQVQEILRTQPAMDHSGHGGMDHSQHQGMDHSGHEGAGAKPKPTESTGHEGMDHSGHEGMDHGPPAPKPEPASKPIDASEHDGMPPKSGAEDNDEDEPAKEDHSHHHGATP</sequence>
<comment type="caution">
    <text evidence="3">The sequence shown here is derived from an EMBL/GenBank/DDBJ whole genome shotgun (WGS) entry which is preliminary data.</text>
</comment>
<reference evidence="3 4" key="1">
    <citation type="submission" date="2019-03" db="EMBL/GenBank/DDBJ databases">
        <title>Arenimonas daejeonensis sp. nov., isolated from compost.</title>
        <authorList>
            <person name="Jeon C.O."/>
        </authorList>
    </citation>
    <scope>NUCLEOTIDE SEQUENCE [LARGE SCALE GENOMIC DNA]</scope>
    <source>
        <strain evidence="3 4">R29</strain>
    </source>
</reference>
<dbReference type="GO" id="GO:0015562">
    <property type="term" value="F:efflux transmembrane transporter activity"/>
    <property type="evidence" value="ECO:0007669"/>
    <property type="project" value="InterPro"/>
</dbReference>
<dbReference type="Pfam" id="PF02321">
    <property type="entry name" value="OEP"/>
    <property type="match status" value="1"/>
</dbReference>
<dbReference type="InterPro" id="IPR010131">
    <property type="entry name" value="MdtP/NodT-like"/>
</dbReference>